<dbReference type="EMBL" id="AP018738">
    <property type="protein sequence ID" value="BBE51346.1"/>
    <property type="molecule type" value="Genomic_DNA"/>
</dbReference>
<evidence type="ECO:0000256" key="2">
    <source>
        <dbReference type="ARBA" id="ARBA00016013"/>
    </source>
</evidence>
<evidence type="ECO:0000256" key="5">
    <source>
        <dbReference type="RuleBase" id="RU362076"/>
    </source>
</evidence>
<feature type="domain" description="FlgD/Vpr Ig-like" evidence="6">
    <location>
        <begin position="111"/>
        <end position="185"/>
    </location>
</feature>
<dbReference type="Gene3D" id="2.60.40.4070">
    <property type="match status" value="1"/>
</dbReference>
<protein>
    <recommendedName>
        <fullName evidence="2 5">Basal-body rod modification protein FlgD</fullName>
    </recommendedName>
</protein>
<comment type="similarity">
    <text evidence="1 5">Belongs to the FlgD family.</text>
</comment>
<evidence type="ECO:0000256" key="1">
    <source>
        <dbReference type="ARBA" id="ARBA00010577"/>
    </source>
</evidence>
<organism evidence="8 9">
    <name type="scientific">Ferriphaselus amnicola</name>
    <dbReference type="NCBI Taxonomy" id="1188319"/>
    <lineage>
        <taxon>Bacteria</taxon>
        <taxon>Pseudomonadati</taxon>
        <taxon>Pseudomonadota</taxon>
        <taxon>Betaproteobacteria</taxon>
        <taxon>Nitrosomonadales</taxon>
        <taxon>Gallionellaceae</taxon>
        <taxon>Ferriphaselus</taxon>
    </lineage>
</organism>
<accession>A0A2Z6GCU3</accession>
<dbReference type="Pfam" id="PF03963">
    <property type="entry name" value="FlgD"/>
    <property type="match status" value="1"/>
</dbReference>
<name>A0A2Z6GCU3_9PROT</name>
<dbReference type="AlphaFoldDB" id="A0A2Z6GCU3"/>
<evidence type="ECO:0000256" key="4">
    <source>
        <dbReference type="ARBA" id="ARBA00024746"/>
    </source>
</evidence>
<sequence>MISSTQNSNPASSVYASLNAKNSSATSATGDANSAANVQDRFLKLLVTQMKNQDPLNPMDNAQVTSQMAQLSTVSGIDKLNTTLQALSTSMTSAQSLSATTMIGRSVLVPGNQMEVASGQGFGGINLTQAADSVQLTIKNSAGEVVRTMDLGAQQAGVLPLAWNGLTDSGAQAPDGKYQISAKAVLAGQSSNPAMLAFGTVNAVTQGAQGAQLEVGQLGAFSLADIKQIM</sequence>
<dbReference type="InterPro" id="IPR025965">
    <property type="entry name" value="FlgD/Vpr_Ig-like"/>
</dbReference>
<dbReference type="Proteomes" id="UP000033070">
    <property type="component" value="Chromosome"/>
</dbReference>
<comment type="function">
    <text evidence="4 5">Required for flagellar hook formation. May act as a scaffolding protein.</text>
</comment>
<dbReference type="Pfam" id="PF13861">
    <property type="entry name" value="FLgD_tudor"/>
    <property type="match status" value="1"/>
</dbReference>
<dbReference type="KEGG" id="fam:OYT1_ch1815"/>
<gene>
    <name evidence="8" type="ORF">OYT1_ch1815</name>
</gene>
<feature type="domain" description="FlgD Tudor-like" evidence="7">
    <location>
        <begin position="95"/>
        <end position="227"/>
    </location>
</feature>
<dbReference type="Gene3D" id="2.30.30.910">
    <property type="match status" value="1"/>
</dbReference>
<reference evidence="8 9" key="1">
    <citation type="submission" date="2018-06" db="EMBL/GenBank/DDBJ databases">
        <title>OYT1 Genome Sequencing.</title>
        <authorList>
            <person name="Kato S."/>
            <person name="Itoh T."/>
            <person name="Ohkuma M."/>
        </authorList>
    </citation>
    <scope>NUCLEOTIDE SEQUENCE [LARGE SCALE GENOMIC DNA]</scope>
    <source>
        <strain evidence="8 9">OYT1</strain>
    </source>
</reference>
<evidence type="ECO:0000259" key="6">
    <source>
        <dbReference type="Pfam" id="PF13860"/>
    </source>
</evidence>
<dbReference type="GO" id="GO:0044781">
    <property type="term" value="P:bacterial-type flagellum organization"/>
    <property type="evidence" value="ECO:0007669"/>
    <property type="project" value="UniProtKB-UniRule"/>
</dbReference>
<dbReference type="OrthoDB" id="9785233at2"/>
<dbReference type="InterPro" id="IPR025963">
    <property type="entry name" value="FLgD_Tudor"/>
</dbReference>
<keyword evidence="3 5" id="KW-1005">Bacterial flagellum biogenesis</keyword>
<evidence type="ECO:0000313" key="8">
    <source>
        <dbReference type="EMBL" id="BBE51346.1"/>
    </source>
</evidence>
<keyword evidence="9" id="KW-1185">Reference proteome</keyword>
<dbReference type="Pfam" id="PF13860">
    <property type="entry name" value="FlgD_ig"/>
    <property type="match status" value="1"/>
</dbReference>
<proteinExistence type="inferred from homology"/>
<evidence type="ECO:0000256" key="3">
    <source>
        <dbReference type="ARBA" id="ARBA00022795"/>
    </source>
</evidence>
<dbReference type="InterPro" id="IPR005648">
    <property type="entry name" value="FlgD"/>
</dbReference>
<evidence type="ECO:0000259" key="7">
    <source>
        <dbReference type="Pfam" id="PF13861"/>
    </source>
</evidence>
<dbReference type="STRING" id="1188319.OYT1_00807"/>
<evidence type="ECO:0000313" key="9">
    <source>
        <dbReference type="Proteomes" id="UP000033070"/>
    </source>
</evidence>
<dbReference type="RefSeq" id="WP_062626025.1">
    <property type="nucleotide sequence ID" value="NZ_AP018738.1"/>
</dbReference>